<dbReference type="AlphaFoldDB" id="A0A914USR5"/>
<dbReference type="Proteomes" id="UP000887566">
    <property type="component" value="Unplaced"/>
</dbReference>
<proteinExistence type="predicted"/>
<reference evidence="2" key="1">
    <citation type="submission" date="2022-11" db="UniProtKB">
        <authorList>
            <consortium name="WormBaseParasite"/>
        </authorList>
    </citation>
    <scope>IDENTIFICATION</scope>
</reference>
<organism evidence="1 2">
    <name type="scientific">Plectus sambesii</name>
    <dbReference type="NCBI Taxonomy" id="2011161"/>
    <lineage>
        <taxon>Eukaryota</taxon>
        <taxon>Metazoa</taxon>
        <taxon>Ecdysozoa</taxon>
        <taxon>Nematoda</taxon>
        <taxon>Chromadorea</taxon>
        <taxon>Plectida</taxon>
        <taxon>Plectina</taxon>
        <taxon>Plectoidea</taxon>
        <taxon>Plectidae</taxon>
        <taxon>Plectus</taxon>
    </lineage>
</organism>
<sequence>MNDDVSASTPAVVVLRMPTASGPIESTDKAPIITVSTPCHQSRTYVHRCSAGRRVFGPRTAIDANATETRRPIAIATTRVYVPAYTTIYRQAGIHSTRLLSASS</sequence>
<name>A0A914USR5_9BILA</name>
<evidence type="ECO:0000313" key="2">
    <source>
        <dbReference type="WBParaSite" id="PSAMB.scaffold1222size34137.g11801.t1"/>
    </source>
</evidence>
<dbReference type="WBParaSite" id="PSAMB.scaffold1222size34137.g11801.t1">
    <property type="protein sequence ID" value="PSAMB.scaffold1222size34137.g11801.t1"/>
    <property type="gene ID" value="PSAMB.scaffold1222size34137.g11801"/>
</dbReference>
<protein>
    <submittedName>
        <fullName evidence="2">Uncharacterized protein</fullName>
    </submittedName>
</protein>
<accession>A0A914USR5</accession>
<keyword evidence="1" id="KW-1185">Reference proteome</keyword>
<evidence type="ECO:0000313" key="1">
    <source>
        <dbReference type="Proteomes" id="UP000887566"/>
    </source>
</evidence>